<evidence type="ECO:0000313" key="2">
    <source>
        <dbReference type="Proteomes" id="UP000661858"/>
    </source>
</evidence>
<protein>
    <submittedName>
        <fullName evidence="1">DUF1963 domain-containing protein</fullName>
    </submittedName>
</protein>
<name>A0A937EH32_9ACTN</name>
<dbReference type="AlphaFoldDB" id="A0A937EH32"/>
<organism evidence="1 2">
    <name type="scientific">Streptomyces actinomycinicus</name>
    <dbReference type="NCBI Taxonomy" id="1695166"/>
    <lineage>
        <taxon>Bacteria</taxon>
        <taxon>Bacillati</taxon>
        <taxon>Actinomycetota</taxon>
        <taxon>Actinomycetes</taxon>
        <taxon>Kitasatosporales</taxon>
        <taxon>Streptomycetaceae</taxon>
        <taxon>Streptomyces</taxon>
    </lineage>
</organism>
<dbReference type="EMBL" id="JAERRK010000004">
    <property type="protein sequence ID" value="MBL1082262.1"/>
    <property type="molecule type" value="Genomic_DNA"/>
</dbReference>
<proteinExistence type="predicted"/>
<dbReference type="Pfam" id="PF09234">
    <property type="entry name" value="DUF1963"/>
    <property type="match status" value="1"/>
</dbReference>
<evidence type="ECO:0000313" key="1">
    <source>
        <dbReference type="EMBL" id="MBL1082262.1"/>
    </source>
</evidence>
<dbReference type="InterPro" id="IPR035948">
    <property type="entry name" value="YwqG-like_sf"/>
</dbReference>
<accession>A0A937EH32</accession>
<reference evidence="1" key="1">
    <citation type="submission" date="2021-01" db="EMBL/GenBank/DDBJ databases">
        <title>WGS of actinomycetes isolated from Thailand.</title>
        <authorList>
            <person name="Thawai C."/>
        </authorList>
    </citation>
    <scope>NUCLEOTIDE SEQUENCE</scope>
    <source>
        <strain evidence="1">RCU-197</strain>
    </source>
</reference>
<dbReference type="InterPro" id="IPR015315">
    <property type="entry name" value="DUF1963"/>
</dbReference>
<dbReference type="Proteomes" id="UP000661858">
    <property type="component" value="Unassembled WGS sequence"/>
</dbReference>
<gene>
    <name evidence="1" type="ORF">JK359_09740</name>
</gene>
<dbReference type="Gene3D" id="2.30.320.10">
    <property type="entry name" value="YwqG-like"/>
    <property type="match status" value="1"/>
</dbReference>
<sequence length="193" mass="21588">MDEAVHELVQGRPLHSPRRSARWAMVWAMSMSMSEISTSPSPSGKHREGVRPYPEVALTAHARTTVPYLWHPLVYGEFTSASDDHPLCSEDFQEALWNIGASVHQAGGHADPDPDPDQDEVETEVAHGALGCPPWNDPCVREEALCWVLLAQFASDEHAGMMWGDCGTLYWLIRPEVLAERRFDRAMFTCQCS</sequence>
<dbReference type="SUPFAM" id="SSF103032">
    <property type="entry name" value="Hypothetical protein YwqG"/>
    <property type="match status" value="1"/>
</dbReference>
<keyword evidence="2" id="KW-1185">Reference proteome</keyword>
<comment type="caution">
    <text evidence="1">The sequence shown here is derived from an EMBL/GenBank/DDBJ whole genome shotgun (WGS) entry which is preliminary data.</text>
</comment>